<comment type="caution">
    <text evidence="2">The sequence shown here is derived from an EMBL/GenBank/DDBJ whole genome shotgun (WGS) entry which is preliminary data.</text>
</comment>
<accession>A0A246KZ83</accession>
<feature type="region of interest" description="Disordered" evidence="1">
    <location>
        <begin position="1"/>
        <end position="31"/>
    </location>
</feature>
<protein>
    <submittedName>
        <fullName evidence="2">Uncharacterized protein</fullName>
    </submittedName>
</protein>
<sequence length="249" mass="27088">MSDNQSINTTTSEPAIQFSEGSEAAPVSENRQRLNELARQLASAVQRKRALVGKVDQMQRAKLAAQSDAAAARQQWSAKLRDADGNLTRDIQKLRANERSALSLAEEYEAMEGEIADELRRLELELAEVADRCLSTANGVIREAASQAYEQLLTNVGESLAVAFELFSKAENGGVNHRQAANADELASKFFGRLGNAVRHRLDDATVAEQVAKRLALPPMDMGEVNMQLAGSIAARIRRRAELNAEGSA</sequence>
<dbReference type="AlphaFoldDB" id="A0A246KZ83"/>
<proteinExistence type="predicted"/>
<dbReference type="EMBL" id="NIXP01000061">
    <property type="protein sequence ID" value="OWR33873.1"/>
    <property type="molecule type" value="Genomic_DNA"/>
</dbReference>
<reference evidence="2 3" key="1">
    <citation type="submission" date="2017-06" db="EMBL/GenBank/DDBJ databases">
        <authorList>
            <person name="Kim H.J."/>
            <person name="Triplett B.A."/>
        </authorList>
    </citation>
    <scope>NUCLEOTIDE SEQUENCE [LARGE SCALE GENOMIC DNA]</scope>
    <source>
        <strain evidence="2 3">S18795</strain>
    </source>
</reference>
<evidence type="ECO:0000313" key="3">
    <source>
        <dbReference type="Proteomes" id="UP000197904"/>
    </source>
</evidence>
<name>A0A246KZ83_9GAMM</name>
<dbReference type="Proteomes" id="UP000197904">
    <property type="component" value="Unassembled WGS sequence"/>
</dbReference>
<evidence type="ECO:0000313" key="2">
    <source>
        <dbReference type="EMBL" id="OWR33873.1"/>
    </source>
</evidence>
<evidence type="ECO:0000256" key="1">
    <source>
        <dbReference type="SAM" id="MobiDB-lite"/>
    </source>
</evidence>
<dbReference type="RefSeq" id="WP_088476054.1">
    <property type="nucleotide sequence ID" value="NZ_NIXP01000061.1"/>
</dbReference>
<gene>
    <name evidence="2" type="ORF">CEE55_09590</name>
</gene>
<organism evidence="2 3">
    <name type="scientific">Stenotrophomonas pavanii</name>
    <dbReference type="NCBI Taxonomy" id="487698"/>
    <lineage>
        <taxon>Bacteria</taxon>
        <taxon>Pseudomonadati</taxon>
        <taxon>Pseudomonadota</taxon>
        <taxon>Gammaproteobacteria</taxon>
        <taxon>Lysobacterales</taxon>
        <taxon>Lysobacteraceae</taxon>
        <taxon>Stenotrophomonas</taxon>
    </lineage>
</organism>
<feature type="compositionally biased region" description="Polar residues" evidence="1">
    <location>
        <begin position="1"/>
        <end position="14"/>
    </location>
</feature>